<dbReference type="PRINTS" id="PR01698">
    <property type="entry name" value="CYTOFMRPINTP"/>
</dbReference>
<gene>
    <name evidence="24" type="ORF">SVIM_LOCUS280208</name>
</gene>
<dbReference type="InterPro" id="IPR009828">
    <property type="entry name" value="CYRIA/CYRIB_Rac1-bd"/>
</dbReference>
<dbReference type="Gene3D" id="3.30.200.20">
    <property type="entry name" value="Phosphorylase Kinase, domain 1"/>
    <property type="match status" value="1"/>
</dbReference>
<evidence type="ECO:0000256" key="8">
    <source>
        <dbReference type="ARBA" id="ARBA00022614"/>
    </source>
</evidence>
<dbReference type="InterPro" id="IPR013210">
    <property type="entry name" value="LRR_N_plant-typ"/>
</dbReference>
<dbReference type="EC" id="2.7.11.1" evidence="4"/>
<dbReference type="FunFam" id="3.80.10.10:FF:000095">
    <property type="entry name" value="LRR receptor-like serine/threonine-protein kinase GSO1"/>
    <property type="match status" value="1"/>
</dbReference>
<evidence type="ECO:0000256" key="2">
    <source>
        <dbReference type="ARBA" id="ARBA00004479"/>
    </source>
</evidence>
<dbReference type="PROSITE" id="PS00108">
    <property type="entry name" value="PROTEIN_KINASE_ST"/>
    <property type="match status" value="1"/>
</dbReference>
<dbReference type="SMART" id="SM00220">
    <property type="entry name" value="S_TKc"/>
    <property type="match status" value="1"/>
</dbReference>
<dbReference type="SUPFAM" id="SSF56112">
    <property type="entry name" value="Protein kinase-like (PK-like)"/>
    <property type="match status" value="1"/>
</dbReference>
<accession>A0A6N2M5U9</accession>
<dbReference type="EMBL" id="CAADRP010001614">
    <property type="protein sequence ID" value="VFU45037.1"/>
    <property type="molecule type" value="Genomic_DNA"/>
</dbReference>
<keyword evidence="11" id="KW-0732">Signal</keyword>
<evidence type="ECO:0000256" key="20">
    <source>
        <dbReference type="ARBA" id="ARBA00047899"/>
    </source>
</evidence>
<keyword evidence="18" id="KW-0675">Receptor</keyword>
<sequence length="2286" mass="254727">MAVPVEEAIAALSTFSLEDEQAEVQGAGVLVSSERGATNSPIEYGDVSAYRLSLSEDTKALNQLNALIQEGKEMASVLYTYRSCVKALPQLPESMKHSQADLYLETYQVLDMEMSRLREIQRWQASAASKLAADMQRFSRPERRINGPTITHLWSMLKLLDVLVQLDHLKNAKASIPNDFSWYKRTFSQVSVQWQDIDSMREELDDLQIFLSTRWAILLNLHVEMFRVNNVEDILQVLIVFAVESLELDFALLFPERHILLRVLPVLVVLATSSEKDSESLYKRNDPVIPAFPDLHLSPAAILKELSTLVCVIFKALTYRTYQRHYLIINHIGTIRAEHDDFTIRFASSLNQLLLLKSIDGADVDWCKEVKGNMYDMVVEGFQLLSRWTARIWEQSAWKFSRPCKEAIPSESNGSAESLFDYEKVVRYNYSAEERKALVELVSYIKSVGSLMHRCDTLVVDALWETIHAEVQDFVQNTLATMLRTTFRKKKDQSRILSDMRTLSADWMANTSKPESDLQSHGGDESKGNFFYPRPVAPTATQFLIYEVVSGGNHRKPGGLFGNSGSEIPVSDLKQLESFFYKLSFFLHILDYSATVATLTDLGFLWFREFYLESSRVIQFPIECSLPWMLVDHVLESQNAGLLESVLMPFDIYNDSAQQALAALRQRFLYDEIEAEVDHCFDLFVSKLSEIIFTFYKSWAASELLDPSFLFALDNGEKYYVQPMRFTALFKMTRVKLLGRNIDLRSLISERMNKVFRDNIEFLFDRFESQDLCAVVELEKLLEILKHAHGLLSKDLSIDSFSLILNEMQENLSLVSFSSRLATQIWSEMQSDFLPNFVLCNTTQRFVRSSRVPLVPVQKPSVPHAKDNFYCGTQELNSAHQSFARLHSGFFGIPHMFSVVRLLGSRSLPWLIRALLDHISNKVTTLEPMTTGLQAALPKSIGLLPFDDGVTELQEDSGVKFPTFNSNNHQPLGSYALNSVSERKVKWVPRCDTCGESFLECCMRVVKENLNWGTKSELKAKVLRGIKEIGSVLYWMGLLDIVLREVDTMHFMQTAPWLGLFPGADGQMLHTQDGGDSPVVNLFKSATAAIVSNPGCPNPTSFYTMSKQAEAADLLYKANMNAGSVLEYALAFTSAALDKYCNKWSAAPKTGFIDITTSKDFYRIYSGLQIGHLEDSVQVSSNNFEILGDSVAWGGCTIIYLLGQQMHFELFDFSYQVLNVAEVEAGLLSHSHKNPHVAQGWETLLEAMKKARRLNNHVFSMLKARCPLEDKIACAIKQSGTPLHRIKFENTVSAFETLPQKGPPCGKFSVKLKNSSFSPDKAIDVVEAWREYHIGCPPSLYSVLVVSLLFYQSAGLNSEGQYLLDIKSRIGDTYNHLSNWNPNDSTPCGWKGVDCTSDYNPVVWCLDLSSMNLSGSLSPSLALNIANNRISGPFPDQIGNLSSLSLLIAYSNNITGPLPASLGNLKRLRTFRAGQNLISGSLPSEVIGGGESLEYLGLAQNQLSGEIPKEIGMLQNLTDLILLSNQISGPIPMELSNCTYLRTLALYDNKLVGPIPKELGNLECLKRLYLYRNKLNGTIPREIGNLSSALEIDFSENELTGEIPIELKNIAGLGVIPQGLGVYGKLWVVDLSNNHLTGRIPRHLCRNENLILLNMGSNNLTGYIPSGVQHCKPLVQLHLAVNGLGGSFPSDLCKLANLSSLELDQNTFTGPIPTEIGQCHALQRLHLSGNYFTSELPKEIGKLSQLVFFNVSTNSLTGVIPAEIFSCKMLQRLDLTRNHFVGALPGEIGALSQLEILKLSENQLSENIPVEVGKLSRLTDLQMGGNSFSGEIPAELGGISSLQITLNLSYNNLTGPIPAELGNLVLLEFLLLNDNHLSGEIPGAFDKLSSLLGCNFSNNDLTGPLPSLPLFQKTSISSFLGNKGLCGGPLGNCNESPQLSSHPSDTKGTSVRLGKIIAIISAVIGGISLILIIVIIHFMRRPVDMVAPLQDTPPSSLVSDIYFSPKDGFTFQDLVVATENFDDSFILGRGACGTVYKAVLRCGRVIAVKKLASNREGNAIDNSFRAEILTLGNIRHRNIVKLYGFCNHHGSNLLLYEYLAKGSLGELLHGSSCSLDWRTRFRIALGSAQGLAYLHHDCKPRIFHRDIKSNNILLDDKFEAHVGDFGLAKVIDMPQSKSMSAVAGSYGYIAPEYAYTMKVTEKCDIYSYGVVLLELLTGRAPVQPLDQGGDLVSWVRSYIQAHSLSPGMLDERILRIRYIHMIRMKLSLAQCRHEATMRELFLSSSR</sequence>
<dbReference type="InterPro" id="IPR008081">
    <property type="entry name" value="Cytoplasmic_FMR1-int"/>
</dbReference>
<protein>
    <recommendedName>
        <fullName evidence="4">non-specific serine/threonine protein kinase</fullName>
        <ecNumber evidence="4">2.7.11.1</ecNumber>
    </recommendedName>
</protein>
<evidence type="ECO:0000256" key="17">
    <source>
        <dbReference type="ARBA" id="ARBA00023136"/>
    </source>
</evidence>
<dbReference type="FunFam" id="1.10.510.10:FF:000417">
    <property type="entry name" value="Leucine-rich repeat receptor-like protein kinase"/>
    <property type="match status" value="1"/>
</dbReference>
<dbReference type="InterPro" id="IPR008271">
    <property type="entry name" value="Ser/Thr_kinase_AS"/>
</dbReference>
<evidence type="ECO:0000256" key="6">
    <source>
        <dbReference type="ARBA" id="ARBA00022527"/>
    </source>
</evidence>
<evidence type="ECO:0000256" key="7">
    <source>
        <dbReference type="ARBA" id="ARBA00022553"/>
    </source>
</evidence>
<evidence type="ECO:0000256" key="21">
    <source>
        <dbReference type="ARBA" id="ARBA00048679"/>
    </source>
</evidence>
<name>A0A6N2M5U9_SALVM</name>
<keyword evidence="7" id="KW-0597">Phosphoprotein</keyword>
<evidence type="ECO:0000256" key="15">
    <source>
        <dbReference type="ARBA" id="ARBA00022840"/>
    </source>
</evidence>
<evidence type="ECO:0000256" key="10">
    <source>
        <dbReference type="ARBA" id="ARBA00022692"/>
    </source>
</evidence>
<dbReference type="InterPro" id="IPR011009">
    <property type="entry name" value="Kinase-like_dom_sf"/>
</dbReference>
<feature type="transmembrane region" description="Helical" evidence="22">
    <location>
        <begin position="1956"/>
        <end position="1979"/>
    </location>
</feature>
<evidence type="ECO:0000256" key="11">
    <source>
        <dbReference type="ARBA" id="ARBA00022729"/>
    </source>
</evidence>
<dbReference type="FunFam" id="3.30.200.20:FF:000309">
    <property type="entry name" value="Leucine-rich repeat receptor protein kinase MSP1"/>
    <property type="match status" value="1"/>
</dbReference>
<evidence type="ECO:0000256" key="1">
    <source>
        <dbReference type="ARBA" id="ARBA00004162"/>
    </source>
</evidence>
<evidence type="ECO:0000259" key="23">
    <source>
        <dbReference type="PROSITE" id="PS50011"/>
    </source>
</evidence>
<evidence type="ECO:0000256" key="22">
    <source>
        <dbReference type="SAM" id="Phobius"/>
    </source>
</evidence>
<dbReference type="GO" id="GO:0005886">
    <property type="term" value="C:plasma membrane"/>
    <property type="evidence" value="ECO:0007669"/>
    <property type="project" value="UniProtKB-SubCell"/>
</dbReference>
<evidence type="ECO:0000256" key="4">
    <source>
        <dbReference type="ARBA" id="ARBA00012513"/>
    </source>
</evidence>
<evidence type="ECO:0000256" key="5">
    <source>
        <dbReference type="ARBA" id="ARBA00022475"/>
    </source>
</evidence>
<evidence type="ECO:0000256" key="9">
    <source>
        <dbReference type="ARBA" id="ARBA00022679"/>
    </source>
</evidence>
<evidence type="ECO:0000256" key="18">
    <source>
        <dbReference type="ARBA" id="ARBA00023170"/>
    </source>
</evidence>
<dbReference type="SUPFAM" id="SSF52047">
    <property type="entry name" value="RNI-like"/>
    <property type="match status" value="1"/>
</dbReference>
<dbReference type="GO" id="GO:0004674">
    <property type="term" value="F:protein serine/threonine kinase activity"/>
    <property type="evidence" value="ECO:0007669"/>
    <property type="project" value="UniProtKB-KW"/>
</dbReference>
<comment type="catalytic activity">
    <reaction evidence="21">
        <text>L-seryl-[protein] + ATP = O-phospho-L-seryl-[protein] + ADP + H(+)</text>
        <dbReference type="Rhea" id="RHEA:17989"/>
        <dbReference type="Rhea" id="RHEA-COMP:9863"/>
        <dbReference type="Rhea" id="RHEA-COMP:11604"/>
        <dbReference type="ChEBI" id="CHEBI:15378"/>
        <dbReference type="ChEBI" id="CHEBI:29999"/>
        <dbReference type="ChEBI" id="CHEBI:30616"/>
        <dbReference type="ChEBI" id="CHEBI:83421"/>
        <dbReference type="ChEBI" id="CHEBI:456216"/>
        <dbReference type="EC" id="2.7.11.1"/>
    </reaction>
</comment>
<dbReference type="Gene3D" id="3.80.10.10">
    <property type="entry name" value="Ribonuclease Inhibitor"/>
    <property type="match status" value="3"/>
</dbReference>
<keyword evidence="6" id="KW-0723">Serine/threonine-protein kinase</keyword>
<keyword evidence="15" id="KW-0067">ATP-binding</keyword>
<evidence type="ECO:0000256" key="19">
    <source>
        <dbReference type="ARBA" id="ARBA00023180"/>
    </source>
</evidence>
<feature type="domain" description="Protein kinase" evidence="23">
    <location>
        <begin position="2021"/>
        <end position="2286"/>
    </location>
</feature>
<keyword evidence="16 22" id="KW-1133">Transmembrane helix</keyword>
<dbReference type="Pfam" id="PF00560">
    <property type="entry name" value="LRR_1"/>
    <property type="match status" value="4"/>
</dbReference>
<dbReference type="InterPro" id="IPR032675">
    <property type="entry name" value="LRR_dom_sf"/>
</dbReference>
<dbReference type="GO" id="GO:0031267">
    <property type="term" value="F:small GTPase binding"/>
    <property type="evidence" value="ECO:0007669"/>
    <property type="project" value="InterPro"/>
</dbReference>
<evidence type="ECO:0000256" key="16">
    <source>
        <dbReference type="ARBA" id="ARBA00022989"/>
    </source>
</evidence>
<keyword evidence="14" id="KW-0418">Kinase</keyword>
<keyword evidence="12" id="KW-0677">Repeat</keyword>
<dbReference type="InterPro" id="IPR001611">
    <property type="entry name" value="Leu-rich_rpt"/>
</dbReference>
<evidence type="ECO:0000256" key="13">
    <source>
        <dbReference type="ARBA" id="ARBA00022741"/>
    </source>
</evidence>
<keyword evidence="5" id="KW-1003">Cell membrane</keyword>
<evidence type="ECO:0000256" key="3">
    <source>
        <dbReference type="ARBA" id="ARBA00008684"/>
    </source>
</evidence>
<comment type="subcellular location">
    <subcellularLocation>
        <location evidence="1">Cell membrane</location>
        <topology evidence="1">Single-pass membrane protein</topology>
    </subcellularLocation>
    <subcellularLocation>
        <location evidence="2">Membrane</location>
        <topology evidence="2">Single-pass type I membrane protein</topology>
    </subcellularLocation>
</comment>
<reference evidence="24" key="1">
    <citation type="submission" date="2019-03" db="EMBL/GenBank/DDBJ databases">
        <authorList>
            <person name="Mank J."/>
            <person name="Almeida P."/>
        </authorList>
    </citation>
    <scope>NUCLEOTIDE SEQUENCE</scope>
    <source>
        <strain evidence="24">78183</strain>
    </source>
</reference>
<dbReference type="GO" id="GO:0030833">
    <property type="term" value="P:regulation of actin filament polymerization"/>
    <property type="evidence" value="ECO:0007669"/>
    <property type="project" value="InterPro"/>
</dbReference>
<dbReference type="Pfam" id="PF07159">
    <property type="entry name" value="CYRIA-B_Rac1-bd"/>
    <property type="match status" value="1"/>
</dbReference>
<comment type="similarity">
    <text evidence="3">Belongs to the protein kinase superfamily. Ser/Thr protein kinase family.</text>
</comment>
<evidence type="ECO:0000256" key="12">
    <source>
        <dbReference type="ARBA" id="ARBA00022737"/>
    </source>
</evidence>
<keyword evidence="10 22" id="KW-0812">Transmembrane</keyword>
<proteinExistence type="inferred from homology"/>
<keyword evidence="17 22" id="KW-0472">Membrane</keyword>
<evidence type="ECO:0000313" key="24">
    <source>
        <dbReference type="EMBL" id="VFU45037.1"/>
    </source>
</evidence>
<dbReference type="Gene3D" id="1.10.510.10">
    <property type="entry name" value="Transferase(Phosphotransferase) domain 1"/>
    <property type="match status" value="1"/>
</dbReference>
<dbReference type="PROSITE" id="PS50011">
    <property type="entry name" value="PROTEIN_KINASE_DOM"/>
    <property type="match status" value="1"/>
</dbReference>
<dbReference type="SUPFAM" id="SSF52058">
    <property type="entry name" value="L domain-like"/>
    <property type="match status" value="1"/>
</dbReference>
<keyword evidence="19" id="KW-0325">Glycoprotein</keyword>
<dbReference type="GO" id="GO:0005737">
    <property type="term" value="C:cytoplasm"/>
    <property type="evidence" value="ECO:0007669"/>
    <property type="project" value="UniProtKB-ARBA"/>
</dbReference>
<keyword evidence="13" id="KW-0547">Nucleotide-binding</keyword>
<dbReference type="Pfam" id="PF08263">
    <property type="entry name" value="LRRNT_2"/>
    <property type="match status" value="1"/>
</dbReference>
<comment type="catalytic activity">
    <reaction evidence="20">
        <text>L-threonyl-[protein] + ATP = O-phospho-L-threonyl-[protein] + ADP + H(+)</text>
        <dbReference type="Rhea" id="RHEA:46608"/>
        <dbReference type="Rhea" id="RHEA-COMP:11060"/>
        <dbReference type="Rhea" id="RHEA-COMP:11605"/>
        <dbReference type="ChEBI" id="CHEBI:15378"/>
        <dbReference type="ChEBI" id="CHEBI:30013"/>
        <dbReference type="ChEBI" id="CHEBI:30616"/>
        <dbReference type="ChEBI" id="CHEBI:61977"/>
        <dbReference type="ChEBI" id="CHEBI:456216"/>
        <dbReference type="EC" id="2.7.11.1"/>
    </reaction>
</comment>
<dbReference type="FunFam" id="3.80.10.10:FF:000177">
    <property type="entry name" value="Leucine-rich repeat receptor-like serine/threonine-protein kinase At1g17230"/>
    <property type="match status" value="1"/>
</dbReference>
<evidence type="ECO:0000256" key="14">
    <source>
        <dbReference type="ARBA" id="ARBA00022777"/>
    </source>
</evidence>
<dbReference type="InterPro" id="IPR003591">
    <property type="entry name" value="Leu-rich_rpt_typical-subtyp"/>
</dbReference>
<dbReference type="PANTHER" id="PTHR12195">
    <property type="entry name" value="CYTOPLASMIC FMR1-INTERACTING PROTEIN-RELATED"/>
    <property type="match status" value="1"/>
</dbReference>
<organism evidence="24">
    <name type="scientific">Salix viminalis</name>
    <name type="common">Common osier</name>
    <name type="synonym">Basket willow</name>
    <dbReference type="NCBI Taxonomy" id="40686"/>
    <lineage>
        <taxon>Eukaryota</taxon>
        <taxon>Viridiplantae</taxon>
        <taxon>Streptophyta</taxon>
        <taxon>Embryophyta</taxon>
        <taxon>Tracheophyta</taxon>
        <taxon>Spermatophyta</taxon>
        <taxon>Magnoliopsida</taxon>
        <taxon>eudicotyledons</taxon>
        <taxon>Gunneridae</taxon>
        <taxon>Pentapetalae</taxon>
        <taxon>rosids</taxon>
        <taxon>fabids</taxon>
        <taxon>Malpighiales</taxon>
        <taxon>Salicaceae</taxon>
        <taxon>Saliceae</taxon>
        <taxon>Salix</taxon>
    </lineage>
</organism>
<dbReference type="SMART" id="SM00369">
    <property type="entry name" value="LRR_TYP"/>
    <property type="match status" value="6"/>
</dbReference>
<dbReference type="GO" id="GO:0005524">
    <property type="term" value="F:ATP binding"/>
    <property type="evidence" value="ECO:0007669"/>
    <property type="project" value="UniProtKB-KW"/>
</dbReference>
<dbReference type="Pfam" id="PF00069">
    <property type="entry name" value="Pkinase"/>
    <property type="match status" value="1"/>
</dbReference>
<keyword evidence="8" id="KW-0433">Leucine-rich repeat</keyword>
<keyword evidence="9" id="KW-0808">Transferase</keyword>
<dbReference type="Pfam" id="PF05994">
    <property type="entry name" value="FragX_IP"/>
    <property type="match status" value="2"/>
</dbReference>
<dbReference type="InterPro" id="IPR000719">
    <property type="entry name" value="Prot_kinase_dom"/>
</dbReference>